<evidence type="ECO:0000313" key="2">
    <source>
        <dbReference type="Proteomes" id="UP000282311"/>
    </source>
</evidence>
<accession>A0A3B0BZH1</accession>
<dbReference type="Proteomes" id="UP000282311">
    <property type="component" value="Unassembled WGS sequence"/>
</dbReference>
<sequence>MRKERNYDFRKRLDVVHKPDRRDPFVKAAVSEVEITADWSIVLGQHDNAFIRRIAADLQDYLHTSMNVTVNWIDSVGVEV</sequence>
<protein>
    <submittedName>
        <fullName evidence="1">Uncharacterized protein</fullName>
    </submittedName>
</protein>
<dbReference type="AlphaFoldDB" id="A0A3B0BZH1"/>
<proteinExistence type="predicted"/>
<gene>
    <name evidence="1" type="ORF">D7M11_21775</name>
</gene>
<evidence type="ECO:0000313" key="1">
    <source>
        <dbReference type="EMBL" id="RKN79003.1"/>
    </source>
</evidence>
<dbReference type="EMBL" id="RBAH01000017">
    <property type="protein sequence ID" value="RKN79003.1"/>
    <property type="molecule type" value="Genomic_DNA"/>
</dbReference>
<reference evidence="1 2" key="1">
    <citation type="journal article" date="2007" name="Int. J. Syst. Evol. Microbiol.">
        <title>Paenibacillus ginsengarvi sp. nov., isolated from soil from ginseng cultivation.</title>
        <authorList>
            <person name="Yoon M.H."/>
            <person name="Ten L.N."/>
            <person name="Im W.T."/>
        </authorList>
    </citation>
    <scope>NUCLEOTIDE SEQUENCE [LARGE SCALE GENOMIC DNA]</scope>
    <source>
        <strain evidence="1 2">KCTC 13059</strain>
    </source>
</reference>
<organism evidence="1 2">
    <name type="scientific">Paenibacillus ginsengarvi</name>
    <dbReference type="NCBI Taxonomy" id="400777"/>
    <lineage>
        <taxon>Bacteria</taxon>
        <taxon>Bacillati</taxon>
        <taxon>Bacillota</taxon>
        <taxon>Bacilli</taxon>
        <taxon>Bacillales</taxon>
        <taxon>Paenibacillaceae</taxon>
        <taxon>Paenibacillus</taxon>
    </lineage>
</organism>
<comment type="caution">
    <text evidence="1">The sequence shown here is derived from an EMBL/GenBank/DDBJ whole genome shotgun (WGS) entry which is preliminary data.</text>
</comment>
<name>A0A3B0BZH1_9BACL</name>
<dbReference type="RefSeq" id="WP_120749372.1">
    <property type="nucleotide sequence ID" value="NZ_RBAH01000017.1"/>
</dbReference>
<keyword evidence="2" id="KW-1185">Reference proteome</keyword>